<reference evidence="2 3" key="1">
    <citation type="submission" date="2021-04" db="EMBL/GenBank/DDBJ databases">
        <authorList>
            <person name="Pira H."/>
            <person name="Risdian C."/>
            <person name="Wink J."/>
        </authorList>
    </citation>
    <scope>NUCLEOTIDE SEQUENCE [LARGE SCALE GENOMIC DNA]</scope>
    <source>
        <strain evidence="2 3">WH53</strain>
    </source>
</reference>
<dbReference type="PANTHER" id="PTHR42879">
    <property type="entry name" value="3-OXOACYL-(ACYL-CARRIER-PROTEIN) REDUCTASE"/>
    <property type="match status" value="1"/>
</dbReference>
<dbReference type="PANTHER" id="PTHR42879:SF2">
    <property type="entry name" value="3-OXOACYL-[ACYL-CARRIER-PROTEIN] REDUCTASE FABG"/>
    <property type="match status" value="1"/>
</dbReference>
<gene>
    <name evidence="2" type="primary">fabG</name>
    <name evidence="2" type="ORF">KCG35_16475</name>
</gene>
<keyword evidence="3" id="KW-1185">Reference proteome</keyword>
<name>A0ABS5ZHD1_9GAMM</name>
<dbReference type="PROSITE" id="PS00061">
    <property type="entry name" value="ADH_SHORT"/>
    <property type="match status" value="1"/>
</dbReference>
<dbReference type="RefSeq" id="WP_215820893.1">
    <property type="nucleotide sequence ID" value="NZ_JAGSOY010000045.1"/>
</dbReference>
<comment type="similarity">
    <text evidence="1">Belongs to the short-chain dehydrogenases/reductases (SDR) family.</text>
</comment>
<evidence type="ECO:0000256" key="1">
    <source>
        <dbReference type="ARBA" id="ARBA00006484"/>
    </source>
</evidence>
<dbReference type="InterPro" id="IPR050259">
    <property type="entry name" value="SDR"/>
</dbReference>
<dbReference type="InterPro" id="IPR020904">
    <property type="entry name" value="Sc_DH/Rdtase_CS"/>
</dbReference>
<accession>A0ABS5ZHD1</accession>
<dbReference type="PRINTS" id="PR00081">
    <property type="entry name" value="GDHRDH"/>
</dbReference>
<proteinExistence type="inferred from homology"/>
<keyword evidence="2" id="KW-0560">Oxidoreductase</keyword>
<evidence type="ECO:0000313" key="3">
    <source>
        <dbReference type="Proteomes" id="UP000690515"/>
    </source>
</evidence>
<dbReference type="Proteomes" id="UP000690515">
    <property type="component" value="Unassembled WGS sequence"/>
</dbReference>
<dbReference type="NCBIfam" id="NF004202">
    <property type="entry name" value="PRK05653.2-2"/>
    <property type="match status" value="1"/>
</dbReference>
<sequence length="253" mass="27519">MSQFSNQVVVVTGGTKGIGKGIVDYFAVENANVVFVGRDQKQGAQLVEHYKKQDKHVVFFQGDLTDRQSQQELVTFIYNAYGRLDVLCCCAGIYPSTTMDKITESEWDAVLNTNLKSVFFTIKGFLPLMKEQNYGRVVLMSSITGPFTGYPGWTHYGASKAAMLGFMRSAALEFVSHNVTINAVLPGNILTESLLDQGEDYIKAVAQAIPTGKLGTPHDIARAVAFFASQDASFITGQTLVVDGGQLLPEGVL</sequence>
<dbReference type="GO" id="GO:0004316">
    <property type="term" value="F:3-oxoacyl-[acyl-carrier-protein] reductase (NADPH) activity"/>
    <property type="evidence" value="ECO:0007669"/>
    <property type="project" value="UniProtKB-EC"/>
</dbReference>
<dbReference type="NCBIfam" id="NF009468">
    <property type="entry name" value="PRK12826.1-4"/>
    <property type="match status" value="1"/>
</dbReference>
<dbReference type="PRINTS" id="PR00080">
    <property type="entry name" value="SDRFAMILY"/>
</dbReference>
<comment type="caution">
    <text evidence="2">The sequence shown here is derived from an EMBL/GenBank/DDBJ whole genome shotgun (WGS) entry which is preliminary data.</text>
</comment>
<dbReference type="InterPro" id="IPR036291">
    <property type="entry name" value="NAD(P)-bd_dom_sf"/>
</dbReference>
<dbReference type="EMBL" id="JAGSOY010000045">
    <property type="protein sequence ID" value="MBU2712665.1"/>
    <property type="molecule type" value="Genomic_DNA"/>
</dbReference>
<dbReference type="SUPFAM" id="SSF51735">
    <property type="entry name" value="NAD(P)-binding Rossmann-fold domains"/>
    <property type="match status" value="1"/>
</dbReference>
<dbReference type="Gene3D" id="3.40.50.720">
    <property type="entry name" value="NAD(P)-binding Rossmann-like Domain"/>
    <property type="match status" value="1"/>
</dbReference>
<protein>
    <submittedName>
        <fullName evidence="2">3-oxoacyl-ACP reductase FabG</fullName>
        <ecNumber evidence="2">1.1.1.100</ecNumber>
    </submittedName>
</protein>
<dbReference type="InterPro" id="IPR002347">
    <property type="entry name" value="SDR_fam"/>
</dbReference>
<organism evidence="2 3">
    <name type="scientific">Zooshikella harenae</name>
    <dbReference type="NCBI Taxonomy" id="2827238"/>
    <lineage>
        <taxon>Bacteria</taxon>
        <taxon>Pseudomonadati</taxon>
        <taxon>Pseudomonadota</taxon>
        <taxon>Gammaproteobacteria</taxon>
        <taxon>Oceanospirillales</taxon>
        <taxon>Zooshikellaceae</taxon>
        <taxon>Zooshikella</taxon>
    </lineage>
</organism>
<dbReference type="Pfam" id="PF13561">
    <property type="entry name" value="adh_short_C2"/>
    <property type="match status" value="1"/>
</dbReference>
<dbReference type="EC" id="1.1.1.100" evidence="2"/>
<evidence type="ECO:0000313" key="2">
    <source>
        <dbReference type="EMBL" id="MBU2712665.1"/>
    </source>
</evidence>